<dbReference type="Proteomes" id="UP000009027">
    <property type="component" value="Unassembled WGS sequence"/>
</dbReference>
<organism evidence="1 2">
    <name type="scientific">Trypanosoma vivax (strain Y486)</name>
    <dbReference type="NCBI Taxonomy" id="1055687"/>
    <lineage>
        <taxon>Eukaryota</taxon>
        <taxon>Discoba</taxon>
        <taxon>Euglenozoa</taxon>
        <taxon>Kinetoplastea</taxon>
        <taxon>Metakinetoplastina</taxon>
        <taxon>Trypanosomatida</taxon>
        <taxon>Trypanosomatidae</taxon>
        <taxon>Trypanosoma</taxon>
        <taxon>Duttonella</taxon>
    </lineage>
</organism>
<dbReference type="EMBL" id="CAEX01006990">
    <property type="protein sequence ID" value="CCD21096.1"/>
    <property type="molecule type" value="Genomic_DNA"/>
</dbReference>
<sequence length="280" mass="30478">MEAPAEKTDHTLFCARGTNLLSLKVGETVLKEVRAPKPLGLTMQPHKGLSKHALSVKEAAGTRLMQLGAVTSPEWGPEREKLRVFCVALVRAKMCYGVASRWFDTSLLDRERLDRVRAQAAHVAAGIPKAANREDGLREARLKPINEAVRRRTLEHYLGLKAKGPTHAKVADSIFPPEHPIHIRLAKAQRLCSTVGGTEKPHDATALQLAMRVHFNAATPGGLKADASDKDKKAHTIGRVQRVRDFDYQVCTDGSVVPVVSSGAGALVHPKEGRGEKVVL</sequence>
<dbReference type="AlphaFoldDB" id="F9WU48"/>
<dbReference type="VEuPathDB" id="TriTrypDB:TvY486_0040100"/>
<accession>F9WU48</accession>
<evidence type="ECO:0000313" key="2">
    <source>
        <dbReference type="Proteomes" id="UP000009027"/>
    </source>
</evidence>
<protein>
    <submittedName>
        <fullName evidence="1">Uncharacterized protein</fullName>
    </submittedName>
</protein>
<reference evidence="1 2" key="1">
    <citation type="journal article" date="2012" name="Proc. Natl. Acad. Sci. U.S.A.">
        <title>Antigenic diversity is generated by distinct evolutionary mechanisms in African trypanosome species.</title>
        <authorList>
            <person name="Jackson A.P."/>
            <person name="Berry A."/>
            <person name="Aslett M."/>
            <person name="Allison H.C."/>
            <person name="Burton P."/>
            <person name="Vavrova-Anderson J."/>
            <person name="Brown R."/>
            <person name="Browne H."/>
            <person name="Corton N."/>
            <person name="Hauser H."/>
            <person name="Gamble J."/>
            <person name="Gilderthorp R."/>
            <person name="Marcello L."/>
            <person name="McQuillan J."/>
            <person name="Otto T.D."/>
            <person name="Quail M.A."/>
            <person name="Sanders M.J."/>
            <person name="van Tonder A."/>
            <person name="Ginger M.L."/>
            <person name="Field M.C."/>
            <person name="Barry J.D."/>
            <person name="Hertz-Fowler C."/>
            <person name="Berriman M."/>
        </authorList>
    </citation>
    <scope>NUCLEOTIDE SEQUENCE</scope>
    <source>
        <strain evidence="1 2">Y486</strain>
    </source>
</reference>
<name>F9WU48_TRYVY</name>
<gene>
    <name evidence="1" type="ORF">TvY486_0040100</name>
</gene>
<evidence type="ECO:0000313" key="1">
    <source>
        <dbReference type="EMBL" id="CCD21096.1"/>
    </source>
</evidence>
<proteinExistence type="predicted"/>
<keyword evidence="2" id="KW-1185">Reference proteome</keyword>